<evidence type="ECO:0000313" key="1">
    <source>
        <dbReference type="EMBL" id="MCP2333255.1"/>
    </source>
</evidence>
<dbReference type="RefSeq" id="WP_051314162.1">
    <property type="nucleotide sequence ID" value="NZ_AUBJ02000001.1"/>
</dbReference>
<dbReference type="Proteomes" id="UP000791080">
    <property type="component" value="Unassembled WGS sequence"/>
</dbReference>
<name>A0ABT1JL79_ACTCY</name>
<sequence>MKQGTEAGPDNELDSYLAALAPESEEETTATGLRFGKAQVLQLRLRPESSEQLRQLAEELDTAPTTLAQEWLEQRLAWEVRQRQQQWTEPESQLSGQI</sequence>
<protein>
    <submittedName>
        <fullName evidence="1">Uncharacterized protein</fullName>
    </submittedName>
</protein>
<proteinExistence type="predicted"/>
<reference evidence="1 2" key="1">
    <citation type="submission" date="2013-07" db="EMBL/GenBank/DDBJ databases">
        <authorList>
            <consortium name="DOE Joint Genome Institute"/>
            <person name="Reeve W."/>
            <person name="Huntemann M."/>
            <person name="Han J."/>
            <person name="Chen A."/>
            <person name="Kyrpides N."/>
            <person name="Mavromatis K."/>
            <person name="Markowitz V."/>
            <person name="Palaniappan K."/>
            <person name="Ivanova N."/>
            <person name="Schaumberg A."/>
            <person name="Pati A."/>
            <person name="Liolios K."/>
            <person name="Nordberg H.P."/>
            <person name="Cantor M.N."/>
            <person name="Hua S.X."/>
            <person name="Woyke T."/>
        </authorList>
    </citation>
    <scope>NUCLEOTIDE SEQUENCE [LARGE SCALE GENOMIC DNA]</scope>
    <source>
        <strain evidence="1 2">DSM 43889</strain>
    </source>
</reference>
<reference evidence="1 2" key="2">
    <citation type="submission" date="2022-06" db="EMBL/GenBank/DDBJ databases">
        <title>Genomic Encyclopedia of Type Strains, Phase I: the one thousand microbial genomes (KMG-I) project.</title>
        <authorList>
            <person name="Kyrpides N."/>
        </authorList>
    </citation>
    <scope>NUCLEOTIDE SEQUENCE [LARGE SCALE GENOMIC DNA]</scope>
    <source>
        <strain evidence="1 2">DSM 43889</strain>
    </source>
</reference>
<comment type="caution">
    <text evidence="1">The sequence shown here is derived from an EMBL/GenBank/DDBJ whole genome shotgun (WGS) entry which is preliminary data.</text>
</comment>
<organism evidence="1 2">
    <name type="scientific">Actinoalloteichus caeruleus DSM 43889</name>
    <dbReference type="NCBI Taxonomy" id="1120930"/>
    <lineage>
        <taxon>Bacteria</taxon>
        <taxon>Bacillati</taxon>
        <taxon>Actinomycetota</taxon>
        <taxon>Actinomycetes</taxon>
        <taxon>Pseudonocardiales</taxon>
        <taxon>Pseudonocardiaceae</taxon>
        <taxon>Actinoalloteichus</taxon>
        <taxon>Actinoalloteichus cyanogriseus</taxon>
    </lineage>
</organism>
<gene>
    <name evidence="1" type="ORF">G443_003525</name>
</gene>
<keyword evidence="2" id="KW-1185">Reference proteome</keyword>
<dbReference type="EMBL" id="AUBJ02000001">
    <property type="protein sequence ID" value="MCP2333255.1"/>
    <property type="molecule type" value="Genomic_DNA"/>
</dbReference>
<evidence type="ECO:0000313" key="2">
    <source>
        <dbReference type="Proteomes" id="UP000791080"/>
    </source>
</evidence>
<accession>A0ABT1JL79</accession>